<dbReference type="InterPro" id="IPR003599">
    <property type="entry name" value="Ig_sub"/>
</dbReference>
<feature type="domain" description="Ig-like" evidence="4">
    <location>
        <begin position="502"/>
        <end position="573"/>
    </location>
</feature>
<organism evidence="5 6">
    <name type="scientific">Porites lobata</name>
    <dbReference type="NCBI Taxonomy" id="104759"/>
    <lineage>
        <taxon>Eukaryota</taxon>
        <taxon>Metazoa</taxon>
        <taxon>Cnidaria</taxon>
        <taxon>Anthozoa</taxon>
        <taxon>Hexacorallia</taxon>
        <taxon>Scleractinia</taxon>
        <taxon>Fungiina</taxon>
        <taxon>Poritidae</taxon>
        <taxon>Porites</taxon>
    </lineage>
</organism>
<evidence type="ECO:0000256" key="2">
    <source>
        <dbReference type="ARBA" id="ARBA00023157"/>
    </source>
</evidence>
<sequence>MVEFKRRVGKNVASERFVRQCSLVATIRFDSGNIHFLHTVFFCCSIFLLAAMPGAVALEFLQDPPVVLSSHVGRSVDFNCSTDDPNAAVSLLFSDNFGASWSEKLVTPNKVVLKKQVFTLINIVLRDGGIYACRATDQSGKTIQWPSNHGFFFVQSAELPRYFVLIPNKSIYVMQGQSGEVTCECEGATVCKLNWEKQEDDGESYAAVPESRVTVNRNLSANRVQAILNITNAQPEDSGTYKCNVLVEPNKSDFKLIVIRVNAPTAPRITAPRNGKTIVLEEGSTKILKCIAKGAPKPNVTWYRKGKQLHSKRTVNDRKSCKDTAYEVYEENEETSGLHTLYTVQVLRIRSVLYPRDQGEFKCVASNGVSDVQAVLHLQVQVDLVKHLKLRPPKPINVLQGQEARVKCDLQGTLTATLEWKKQTVSGDVPVPDSLVSVIKDRSIKRTRAVLKIKYTQMEDSGVYKCVSKAFGKTHFKLAYITVKESLAFLSKPPQVIRGRLGQDAVIDCSTNDNEATVSLLRKPHPFAHSTELKPKANKLSKERKVFRILNIDIGDAGIYSCAATNKANQTIQWPRLTGYFVFLSQESN</sequence>
<dbReference type="SMART" id="SM00408">
    <property type="entry name" value="IGc2"/>
    <property type="match status" value="5"/>
</dbReference>
<name>A0ABN8NME6_9CNID</name>
<dbReference type="InterPro" id="IPR013151">
    <property type="entry name" value="Immunoglobulin_dom"/>
</dbReference>
<feature type="domain" description="Ig-like" evidence="4">
    <location>
        <begin position="160"/>
        <end position="245"/>
    </location>
</feature>
<dbReference type="InterPro" id="IPR036179">
    <property type="entry name" value="Ig-like_dom_sf"/>
</dbReference>
<evidence type="ECO:0000256" key="3">
    <source>
        <dbReference type="SAM" id="Phobius"/>
    </source>
</evidence>
<dbReference type="PROSITE" id="PS50835">
    <property type="entry name" value="IG_LIKE"/>
    <property type="match status" value="5"/>
</dbReference>
<gene>
    <name evidence="5" type="ORF">PLOB_00021587</name>
</gene>
<evidence type="ECO:0000313" key="6">
    <source>
        <dbReference type="Proteomes" id="UP001159405"/>
    </source>
</evidence>
<dbReference type="Proteomes" id="UP001159405">
    <property type="component" value="Unassembled WGS sequence"/>
</dbReference>
<dbReference type="SMART" id="SM00406">
    <property type="entry name" value="IGv"/>
    <property type="match status" value="2"/>
</dbReference>
<dbReference type="Pfam" id="PF07679">
    <property type="entry name" value="I-set"/>
    <property type="match status" value="2"/>
</dbReference>
<keyword evidence="3" id="KW-0472">Membrane</keyword>
<evidence type="ECO:0000313" key="5">
    <source>
        <dbReference type="EMBL" id="CAH3112984.1"/>
    </source>
</evidence>
<dbReference type="EMBL" id="CALNXK010000025">
    <property type="protein sequence ID" value="CAH3112984.1"/>
    <property type="molecule type" value="Genomic_DNA"/>
</dbReference>
<evidence type="ECO:0000256" key="1">
    <source>
        <dbReference type="ARBA" id="ARBA00022729"/>
    </source>
</evidence>
<feature type="domain" description="Ig-like" evidence="4">
    <location>
        <begin position="267"/>
        <end position="379"/>
    </location>
</feature>
<dbReference type="PANTHER" id="PTHR45080">
    <property type="entry name" value="CONTACTIN 5"/>
    <property type="match status" value="1"/>
</dbReference>
<protein>
    <recommendedName>
        <fullName evidence="4">Ig-like domain-containing protein</fullName>
    </recommendedName>
</protein>
<dbReference type="Pfam" id="PF13927">
    <property type="entry name" value="Ig_3"/>
    <property type="match status" value="2"/>
</dbReference>
<dbReference type="InterPro" id="IPR007110">
    <property type="entry name" value="Ig-like_dom"/>
</dbReference>
<dbReference type="PANTHER" id="PTHR45080:SF8">
    <property type="entry name" value="IG-LIKE DOMAIN-CONTAINING PROTEIN"/>
    <property type="match status" value="1"/>
</dbReference>
<feature type="transmembrane region" description="Helical" evidence="3">
    <location>
        <begin position="36"/>
        <end position="58"/>
    </location>
</feature>
<keyword evidence="1" id="KW-0732">Signal</keyword>
<dbReference type="Gene3D" id="2.60.40.10">
    <property type="entry name" value="Immunoglobulins"/>
    <property type="match status" value="4"/>
</dbReference>
<dbReference type="SUPFAM" id="SSF48726">
    <property type="entry name" value="Immunoglobulin"/>
    <property type="match status" value="5"/>
</dbReference>
<keyword evidence="3" id="KW-0812">Transmembrane</keyword>
<keyword evidence="3" id="KW-1133">Transmembrane helix</keyword>
<dbReference type="InterPro" id="IPR050958">
    <property type="entry name" value="Cell_Adh-Cytoskel_Orgn"/>
</dbReference>
<reference evidence="5 6" key="1">
    <citation type="submission" date="2022-05" db="EMBL/GenBank/DDBJ databases">
        <authorList>
            <consortium name="Genoscope - CEA"/>
            <person name="William W."/>
        </authorList>
    </citation>
    <scope>NUCLEOTIDE SEQUENCE [LARGE SCALE GENOMIC DNA]</scope>
</reference>
<dbReference type="InterPro" id="IPR013106">
    <property type="entry name" value="Ig_V-set"/>
</dbReference>
<keyword evidence="6" id="KW-1185">Reference proteome</keyword>
<dbReference type="InterPro" id="IPR003598">
    <property type="entry name" value="Ig_sub2"/>
</dbReference>
<keyword evidence="2" id="KW-1015">Disulfide bond</keyword>
<evidence type="ECO:0000259" key="4">
    <source>
        <dbReference type="PROSITE" id="PS50835"/>
    </source>
</evidence>
<dbReference type="SMART" id="SM00409">
    <property type="entry name" value="IG"/>
    <property type="match status" value="5"/>
</dbReference>
<comment type="caution">
    <text evidence="5">The sequence shown here is derived from an EMBL/GenBank/DDBJ whole genome shotgun (WGS) entry which is preliminary data.</text>
</comment>
<accession>A0ABN8NME6</accession>
<feature type="domain" description="Ig-like" evidence="4">
    <location>
        <begin position="386"/>
        <end position="466"/>
    </location>
</feature>
<dbReference type="InterPro" id="IPR013783">
    <property type="entry name" value="Ig-like_fold"/>
</dbReference>
<dbReference type="Pfam" id="PF00047">
    <property type="entry name" value="ig"/>
    <property type="match status" value="1"/>
</dbReference>
<dbReference type="InterPro" id="IPR013098">
    <property type="entry name" value="Ig_I-set"/>
</dbReference>
<proteinExistence type="predicted"/>
<feature type="domain" description="Ig-like" evidence="4">
    <location>
        <begin position="53"/>
        <end position="144"/>
    </location>
</feature>